<name>A0A7M2WZI8_9BACT</name>
<dbReference type="KEGG" id="hbs:IPV69_06035"/>
<dbReference type="Pfam" id="PF07505">
    <property type="entry name" value="DUF5131"/>
    <property type="match status" value="1"/>
</dbReference>
<proteinExistence type="predicted"/>
<accession>A0A7M2WZI8</accession>
<dbReference type="Proteomes" id="UP000593765">
    <property type="component" value="Chromosome"/>
</dbReference>
<keyword evidence="2" id="KW-1185">Reference proteome</keyword>
<dbReference type="InterPro" id="IPR011101">
    <property type="entry name" value="DUF5131"/>
</dbReference>
<reference evidence="1 2" key="1">
    <citation type="submission" date="2020-10" db="EMBL/GenBank/DDBJ databases">
        <title>Wide distribution of Phycisphaera-like planctomycetes from WD2101 soil group in peatlands and genome analysis of the first cultivated representative.</title>
        <authorList>
            <person name="Dedysh S.N."/>
            <person name="Beletsky A.V."/>
            <person name="Ivanova A."/>
            <person name="Kulichevskaya I.S."/>
            <person name="Suzina N.E."/>
            <person name="Philippov D.A."/>
            <person name="Rakitin A.L."/>
            <person name="Mardanov A.V."/>
            <person name="Ravin N.V."/>
        </authorList>
    </citation>
    <scope>NUCLEOTIDE SEQUENCE [LARGE SCALE GENOMIC DNA]</scope>
    <source>
        <strain evidence="1 2">M1803</strain>
    </source>
</reference>
<dbReference type="RefSeq" id="WP_261362011.1">
    <property type="nucleotide sequence ID" value="NZ_CP063458.1"/>
</dbReference>
<evidence type="ECO:0000313" key="2">
    <source>
        <dbReference type="Proteomes" id="UP000593765"/>
    </source>
</evidence>
<dbReference type="AlphaFoldDB" id="A0A7M2WZI8"/>
<organism evidence="1 2">
    <name type="scientific">Humisphaera borealis</name>
    <dbReference type="NCBI Taxonomy" id="2807512"/>
    <lineage>
        <taxon>Bacteria</taxon>
        <taxon>Pseudomonadati</taxon>
        <taxon>Planctomycetota</taxon>
        <taxon>Phycisphaerae</taxon>
        <taxon>Tepidisphaerales</taxon>
        <taxon>Tepidisphaeraceae</taxon>
        <taxon>Humisphaera</taxon>
    </lineage>
</organism>
<evidence type="ECO:0000313" key="1">
    <source>
        <dbReference type="EMBL" id="QOV90918.1"/>
    </source>
</evidence>
<sequence>MGVTSIEWAHYTFNPWRGCTKVSDGCKFCYADRQSARNPKVLGIWGPNGTRAIGAEAYWKLPFKWNEEAKAAGERRRVFCASLADFFEGPETMPAEAVEDVRISRLRTFDIIDATPWLDWLLVTKRPENVREMWPGGYETPFASMPPVLTRRQNVWLLTSVEDQETADKRIPELLKCRDLSPVLGLSMEPMLGLVDLTKVAARNRDGVTYMINAVSGLHGVSRGPFLDWVIVGGESGANARPMHPNWVRHLCKQCLVCGVPFFFKQWGEFEPVTPLYHGRDDSAENGRGNLVQVDTAGRIWGDGDGQPNDLQTWLMERVGKKAAGRVLDGQTWDELALVVWS</sequence>
<dbReference type="EMBL" id="CP063458">
    <property type="protein sequence ID" value="QOV90918.1"/>
    <property type="molecule type" value="Genomic_DNA"/>
</dbReference>
<protein>
    <submittedName>
        <fullName evidence="1">DUF5131 family protein</fullName>
    </submittedName>
</protein>
<gene>
    <name evidence="1" type="ORF">IPV69_06035</name>
</gene>